<sequence>MRVLLAQLNIYMSQNQTKKMFVYIEQCQEIERVMFALHANKQLSLAGLRSLLSAQYTKIRFLGQRRKDEFCVSFKNLINTYGLVMPSHCQVVWGIQGNRGDCHIEAPPELPDWQ</sequence>
<evidence type="ECO:0000313" key="1">
    <source>
        <dbReference type="EMBL" id="TNV77869.1"/>
    </source>
</evidence>
<evidence type="ECO:0000313" key="2">
    <source>
        <dbReference type="Proteomes" id="UP000785679"/>
    </source>
</evidence>
<comment type="caution">
    <text evidence="1">The sequence shown here is derived from an EMBL/GenBank/DDBJ whole genome shotgun (WGS) entry which is preliminary data.</text>
</comment>
<proteinExistence type="predicted"/>
<gene>
    <name evidence="1" type="ORF">FGO68_gene15165</name>
</gene>
<protein>
    <submittedName>
        <fullName evidence="1">Uncharacterized protein</fullName>
    </submittedName>
</protein>
<name>A0A8J8T0P4_HALGN</name>
<dbReference type="Proteomes" id="UP000785679">
    <property type="component" value="Unassembled WGS sequence"/>
</dbReference>
<accession>A0A8J8T0P4</accession>
<reference evidence="1" key="1">
    <citation type="submission" date="2019-06" db="EMBL/GenBank/DDBJ databases">
        <authorList>
            <person name="Zheng W."/>
        </authorList>
    </citation>
    <scope>NUCLEOTIDE SEQUENCE</scope>
    <source>
        <strain evidence="1">QDHG01</strain>
    </source>
</reference>
<organism evidence="1 2">
    <name type="scientific">Halteria grandinella</name>
    <dbReference type="NCBI Taxonomy" id="5974"/>
    <lineage>
        <taxon>Eukaryota</taxon>
        <taxon>Sar</taxon>
        <taxon>Alveolata</taxon>
        <taxon>Ciliophora</taxon>
        <taxon>Intramacronucleata</taxon>
        <taxon>Spirotrichea</taxon>
        <taxon>Stichotrichia</taxon>
        <taxon>Sporadotrichida</taxon>
        <taxon>Halteriidae</taxon>
        <taxon>Halteria</taxon>
    </lineage>
</organism>
<dbReference type="EMBL" id="RRYP01011236">
    <property type="protein sequence ID" value="TNV77869.1"/>
    <property type="molecule type" value="Genomic_DNA"/>
</dbReference>
<dbReference type="AlphaFoldDB" id="A0A8J8T0P4"/>
<keyword evidence="2" id="KW-1185">Reference proteome</keyword>